<comment type="similarity">
    <text evidence="1 4">Belongs to the aldehyde dehydrogenase family.</text>
</comment>
<evidence type="ECO:0000256" key="1">
    <source>
        <dbReference type="ARBA" id="ARBA00009986"/>
    </source>
</evidence>
<evidence type="ECO:0000256" key="4">
    <source>
        <dbReference type="RuleBase" id="RU003345"/>
    </source>
</evidence>
<dbReference type="InterPro" id="IPR016162">
    <property type="entry name" value="Ald_DH_N"/>
</dbReference>
<protein>
    <submittedName>
        <fullName evidence="6">Aldehyde dehydrogenase family protein</fullName>
    </submittedName>
</protein>
<dbReference type="AlphaFoldDB" id="A0A4Y6V6T0"/>
<dbReference type="InterPro" id="IPR015590">
    <property type="entry name" value="Aldehyde_DH_dom"/>
</dbReference>
<dbReference type="EMBL" id="CP032485">
    <property type="protein sequence ID" value="QDH24568.1"/>
    <property type="molecule type" value="Genomic_DNA"/>
</dbReference>
<dbReference type="FunFam" id="3.40.605.10:FF:000007">
    <property type="entry name" value="NAD/NADP-dependent betaine aldehyde dehydrogenase"/>
    <property type="match status" value="1"/>
</dbReference>
<dbReference type="InterPro" id="IPR029510">
    <property type="entry name" value="Ald_DH_CS_GLU"/>
</dbReference>
<dbReference type="GO" id="GO:0016620">
    <property type="term" value="F:oxidoreductase activity, acting on the aldehyde or oxo group of donors, NAD or NADP as acceptor"/>
    <property type="evidence" value="ECO:0007669"/>
    <property type="project" value="InterPro"/>
</dbReference>
<dbReference type="Pfam" id="PF00171">
    <property type="entry name" value="Aldedh"/>
    <property type="match status" value="1"/>
</dbReference>
<evidence type="ECO:0000256" key="3">
    <source>
        <dbReference type="PROSITE-ProRule" id="PRU10007"/>
    </source>
</evidence>
<feature type="domain" description="Aldehyde dehydrogenase" evidence="5">
    <location>
        <begin position="27"/>
        <end position="488"/>
    </location>
</feature>
<dbReference type="SUPFAM" id="SSF53720">
    <property type="entry name" value="ALDH-like"/>
    <property type="match status" value="1"/>
</dbReference>
<dbReference type="InterPro" id="IPR016160">
    <property type="entry name" value="Ald_DH_CS_CYS"/>
</dbReference>
<organism evidence="6 7">
    <name type="scientific">Neokomagataea tanensis</name>
    <dbReference type="NCBI Taxonomy" id="661191"/>
    <lineage>
        <taxon>Bacteria</taxon>
        <taxon>Pseudomonadati</taxon>
        <taxon>Pseudomonadota</taxon>
        <taxon>Alphaproteobacteria</taxon>
        <taxon>Acetobacterales</taxon>
        <taxon>Acetobacteraceae</taxon>
        <taxon>Neokomagataea</taxon>
    </lineage>
</organism>
<dbReference type="OrthoDB" id="9772584at2"/>
<dbReference type="PROSITE" id="PS00070">
    <property type="entry name" value="ALDEHYDE_DEHYDR_CYS"/>
    <property type="match status" value="1"/>
</dbReference>
<keyword evidence="2 4" id="KW-0560">Oxidoreductase</keyword>
<dbReference type="PANTHER" id="PTHR11699">
    <property type="entry name" value="ALDEHYDE DEHYDROGENASE-RELATED"/>
    <property type="match status" value="1"/>
</dbReference>
<dbReference type="Proteomes" id="UP000317214">
    <property type="component" value="Chromosome"/>
</dbReference>
<dbReference type="KEGG" id="ntn:D5366_04175"/>
<feature type="active site" evidence="3">
    <location>
        <position position="259"/>
    </location>
</feature>
<dbReference type="InterPro" id="IPR016161">
    <property type="entry name" value="Ald_DH/histidinol_DH"/>
</dbReference>
<reference evidence="6 7" key="1">
    <citation type="submission" date="2018-09" db="EMBL/GenBank/DDBJ databases">
        <title>The complete genome sequence of Neokomagataea tanensis NBRC 106556(T).</title>
        <authorList>
            <person name="Chua K.-O."/>
            <person name="See-Too W.-S."/>
            <person name="Hong K.-W."/>
            <person name="Yin W.-F."/>
            <person name="Chan K.-G."/>
        </authorList>
    </citation>
    <scope>NUCLEOTIDE SEQUENCE [LARGE SCALE GENOMIC DNA]</scope>
    <source>
        <strain evidence="7">AH13 \ NBRC 106556</strain>
    </source>
</reference>
<dbReference type="Gene3D" id="3.40.309.10">
    <property type="entry name" value="Aldehyde Dehydrogenase, Chain A, domain 2"/>
    <property type="match status" value="1"/>
</dbReference>
<proteinExistence type="inferred from homology"/>
<dbReference type="Gene3D" id="3.40.605.10">
    <property type="entry name" value="Aldehyde Dehydrogenase, Chain A, domain 1"/>
    <property type="match status" value="1"/>
</dbReference>
<evidence type="ECO:0000259" key="5">
    <source>
        <dbReference type="Pfam" id="PF00171"/>
    </source>
</evidence>
<gene>
    <name evidence="6" type="ORF">D5366_04175</name>
</gene>
<accession>A0A4Y6V6T0</accession>
<dbReference type="PROSITE" id="PS00687">
    <property type="entry name" value="ALDEHYDE_DEHYDR_GLU"/>
    <property type="match status" value="1"/>
</dbReference>
<name>A0A4Y6V6T0_9PROT</name>
<evidence type="ECO:0000256" key="2">
    <source>
        <dbReference type="ARBA" id="ARBA00023002"/>
    </source>
</evidence>
<sequence>MVTQAKLYSEQCRTYGQWINGKEIKAENLIERFAPESGKVVAQFAEGTKEDALLAIENAKETFEAGTWSRMPGAERAKILARWARLVEEESELLTRIEIEESGKIRRVAEGDIAGTVDLIVYASSLANQVSGQAYMDIGEGLNAFVVKEPAGVVGAIVPWNFPTIIFGQKVPLALAAGCSVVVKPSEFTSGTAVELARLAKKAGVPDGVLNVVTGYGVPVGQTISESADVDVVSFTGSTRTGQLIAQGQGTNFKKISLELGGKSAAIVFEDADFDAAIDGVLFSIFLHQGQVCCAGSRLLVHENIAEKFVHALKARAEALVTGPLDDAKTEVGPLVSPEHLKIVQGYVSSAIDDGAEVICGGKVTQQAAYPDAPAQTFLPTILNGITPAMPIFYNEVFGPVLTVTKFSTREEAVKLANDSNYGLAGSVWTENIQTAFYVAQRVRTGTIEINTCLEGKPQLPFGGYKASGLGREKGLTGLEEFTETKTIGLRVSPKKGFFGG</sequence>
<dbReference type="InterPro" id="IPR016163">
    <property type="entry name" value="Ald_DH_C"/>
</dbReference>
<keyword evidence="7" id="KW-1185">Reference proteome</keyword>
<dbReference type="FunFam" id="3.40.309.10:FF:000012">
    <property type="entry name" value="Betaine aldehyde dehydrogenase"/>
    <property type="match status" value="1"/>
</dbReference>
<evidence type="ECO:0000313" key="7">
    <source>
        <dbReference type="Proteomes" id="UP000317214"/>
    </source>
</evidence>
<evidence type="ECO:0000313" key="6">
    <source>
        <dbReference type="EMBL" id="QDH24568.1"/>
    </source>
</evidence>